<feature type="compositionally biased region" description="Acidic residues" evidence="1">
    <location>
        <begin position="120"/>
        <end position="135"/>
    </location>
</feature>
<dbReference type="RefSeq" id="XP_026192795.1">
    <property type="nucleotide sequence ID" value="XM_026337010.1"/>
</dbReference>
<protein>
    <submittedName>
        <fullName evidence="3">Uncharacterized protein LOC113147215</fullName>
    </submittedName>
</protein>
<sequence length="215" mass="23051">MQCAQCTTDNTRDYQKKAKEAAIEGQTTGLLIAPSCVTWLLTNQASAGARRAPYNVQNVDPVDAVNAHGLYDPHMEPQESGDELEDPSMVAQSGVGYELEKRDEEDEGSAATSSQLKQESEDEELEKEESIDEAEEAQHGKHQQAPKKLEPEEAKKLLLSISISAHAAVPDLLGTKTRLAKAEGKPSFAFPVALRTHSSVPPVGGPPPTAGLEAP</sequence>
<dbReference type="AlphaFoldDB" id="A0A6P6S0C9"/>
<evidence type="ECO:0000256" key="1">
    <source>
        <dbReference type="SAM" id="MobiDB-lite"/>
    </source>
</evidence>
<feature type="region of interest" description="Disordered" evidence="1">
    <location>
        <begin position="67"/>
        <end position="151"/>
    </location>
</feature>
<reference evidence="3" key="1">
    <citation type="submission" date="2025-08" db="UniProtKB">
        <authorList>
            <consortium name="RefSeq"/>
        </authorList>
    </citation>
    <scope>IDENTIFICATION</scope>
</reference>
<dbReference type="Proteomes" id="UP000515125">
    <property type="component" value="Unplaced"/>
</dbReference>
<keyword evidence="2" id="KW-1185">Reference proteome</keyword>
<feature type="region of interest" description="Disordered" evidence="1">
    <location>
        <begin position="196"/>
        <end position="215"/>
    </location>
</feature>
<evidence type="ECO:0000313" key="3">
    <source>
        <dbReference type="RefSeq" id="XP_026192795.1"/>
    </source>
</evidence>
<evidence type="ECO:0000313" key="2">
    <source>
        <dbReference type="Proteomes" id="UP000515125"/>
    </source>
</evidence>
<proteinExistence type="predicted"/>
<organism evidence="2 3">
    <name type="scientific">Cyclospora cayetanensis</name>
    <dbReference type="NCBI Taxonomy" id="88456"/>
    <lineage>
        <taxon>Eukaryota</taxon>
        <taxon>Sar</taxon>
        <taxon>Alveolata</taxon>
        <taxon>Apicomplexa</taxon>
        <taxon>Conoidasida</taxon>
        <taxon>Coccidia</taxon>
        <taxon>Eucoccidiorida</taxon>
        <taxon>Eimeriorina</taxon>
        <taxon>Eimeriidae</taxon>
        <taxon>Cyclospora</taxon>
    </lineage>
</organism>
<dbReference type="GeneID" id="113147215"/>
<dbReference type="OrthoDB" id="348363at2759"/>
<gene>
    <name evidence="3" type="primary">LOC113147215</name>
</gene>
<name>A0A6P6S0C9_9EIME</name>
<accession>A0A6P6S0C9</accession>